<dbReference type="EMBL" id="ML995479">
    <property type="protein sequence ID" value="KAF2144425.1"/>
    <property type="molecule type" value="Genomic_DNA"/>
</dbReference>
<sequence length="244" mass="26307">MEVVRSELGAVEIGEGELWGAFGERVEDKNGVKAEKSAGKGKESATAQEDRFRTFLYVRGSKCIGLCLAERIEEAYRVLPDAPAPAPAPATEQQIPTQQQQQHDQQEEEQRRSTSPTSSLSPKEKAQASPTARPAPSAAPAPQTTPAPSTTNNFNLSPTPSNAYNIGISRIWTSSCHRRGGVARALLDAVVARRGVEDGGWGGNGSDEVRSRGSKEGIAFSQPTEAGGRLAREWFGEVEWGVYW</sequence>
<dbReference type="Pfam" id="PF13880">
    <property type="entry name" value="Acetyltransf_13"/>
    <property type="match status" value="1"/>
</dbReference>
<dbReference type="GO" id="GO:0061733">
    <property type="term" value="F:protein-lysine-acetyltransferase activity"/>
    <property type="evidence" value="ECO:0007669"/>
    <property type="project" value="TreeGrafter"/>
</dbReference>
<feature type="compositionally biased region" description="Low complexity" evidence="1">
    <location>
        <begin position="89"/>
        <end position="103"/>
    </location>
</feature>
<dbReference type="PANTHER" id="PTHR45884:SF2">
    <property type="entry name" value="N-ACETYLTRANSFERASE ECO"/>
    <property type="match status" value="1"/>
</dbReference>
<feature type="region of interest" description="Disordered" evidence="1">
    <location>
        <begin position="81"/>
        <end position="158"/>
    </location>
</feature>
<dbReference type="Proteomes" id="UP000799438">
    <property type="component" value="Unassembled WGS sequence"/>
</dbReference>
<dbReference type="GeneID" id="54297495"/>
<proteinExistence type="predicted"/>
<evidence type="ECO:0000313" key="3">
    <source>
        <dbReference type="EMBL" id="KAF2144425.1"/>
    </source>
</evidence>
<evidence type="ECO:0000259" key="2">
    <source>
        <dbReference type="Pfam" id="PF13880"/>
    </source>
</evidence>
<dbReference type="OrthoDB" id="428854at2759"/>
<feature type="region of interest" description="Disordered" evidence="1">
    <location>
        <begin position="25"/>
        <end position="47"/>
    </location>
</feature>
<dbReference type="GO" id="GO:0000785">
    <property type="term" value="C:chromatin"/>
    <property type="evidence" value="ECO:0007669"/>
    <property type="project" value="TreeGrafter"/>
</dbReference>
<feature type="domain" description="N-acetyltransferase ESCO acetyl-transferase" evidence="2">
    <location>
        <begin position="166"/>
        <end position="243"/>
    </location>
</feature>
<evidence type="ECO:0000313" key="4">
    <source>
        <dbReference type="Proteomes" id="UP000799438"/>
    </source>
</evidence>
<organism evidence="3 4">
    <name type="scientific">Aplosporella prunicola CBS 121167</name>
    <dbReference type="NCBI Taxonomy" id="1176127"/>
    <lineage>
        <taxon>Eukaryota</taxon>
        <taxon>Fungi</taxon>
        <taxon>Dikarya</taxon>
        <taxon>Ascomycota</taxon>
        <taxon>Pezizomycotina</taxon>
        <taxon>Dothideomycetes</taxon>
        <taxon>Dothideomycetes incertae sedis</taxon>
        <taxon>Botryosphaeriales</taxon>
        <taxon>Aplosporellaceae</taxon>
        <taxon>Aplosporella</taxon>
    </lineage>
</organism>
<feature type="compositionally biased region" description="Low complexity" evidence="1">
    <location>
        <begin position="113"/>
        <end position="136"/>
    </location>
</feature>
<protein>
    <recommendedName>
        <fullName evidence="2">N-acetyltransferase ESCO acetyl-transferase domain-containing protein</fullName>
    </recommendedName>
</protein>
<gene>
    <name evidence="3" type="ORF">K452DRAFT_284742</name>
</gene>
<dbReference type="RefSeq" id="XP_033400137.1">
    <property type="nucleotide sequence ID" value="XM_033539999.1"/>
</dbReference>
<evidence type="ECO:0000256" key="1">
    <source>
        <dbReference type="SAM" id="MobiDB-lite"/>
    </source>
</evidence>
<dbReference type="InterPro" id="IPR028009">
    <property type="entry name" value="ESCO_Acetyltransf_dom"/>
</dbReference>
<dbReference type="AlphaFoldDB" id="A0A6A6BMB0"/>
<dbReference type="GO" id="GO:0007064">
    <property type="term" value="P:mitotic sister chromatid cohesion"/>
    <property type="evidence" value="ECO:0007669"/>
    <property type="project" value="TreeGrafter"/>
</dbReference>
<dbReference type="PANTHER" id="PTHR45884">
    <property type="entry name" value="N-ACETYLTRANSFERASE ECO"/>
    <property type="match status" value="1"/>
</dbReference>
<accession>A0A6A6BMB0</accession>
<name>A0A6A6BMB0_9PEZI</name>
<reference evidence="3" key="1">
    <citation type="journal article" date="2020" name="Stud. Mycol.">
        <title>101 Dothideomycetes genomes: a test case for predicting lifestyles and emergence of pathogens.</title>
        <authorList>
            <person name="Haridas S."/>
            <person name="Albert R."/>
            <person name="Binder M."/>
            <person name="Bloem J."/>
            <person name="Labutti K."/>
            <person name="Salamov A."/>
            <person name="Andreopoulos B."/>
            <person name="Baker S."/>
            <person name="Barry K."/>
            <person name="Bills G."/>
            <person name="Bluhm B."/>
            <person name="Cannon C."/>
            <person name="Castanera R."/>
            <person name="Culley D."/>
            <person name="Daum C."/>
            <person name="Ezra D."/>
            <person name="Gonzalez J."/>
            <person name="Henrissat B."/>
            <person name="Kuo A."/>
            <person name="Liang C."/>
            <person name="Lipzen A."/>
            <person name="Lutzoni F."/>
            <person name="Magnuson J."/>
            <person name="Mondo S."/>
            <person name="Nolan M."/>
            <person name="Ohm R."/>
            <person name="Pangilinan J."/>
            <person name="Park H.-J."/>
            <person name="Ramirez L."/>
            <person name="Alfaro M."/>
            <person name="Sun H."/>
            <person name="Tritt A."/>
            <person name="Yoshinaga Y."/>
            <person name="Zwiers L.-H."/>
            <person name="Turgeon B."/>
            <person name="Goodwin S."/>
            <person name="Spatafora J."/>
            <person name="Crous P."/>
            <person name="Grigoriev I."/>
        </authorList>
    </citation>
    <scope>NUCLEOTIDE SEQUENCE</scope>
    <source>
        <strain evidence="3">CBS 121167</strain>
    </source>
</reference>
<dbReference type="GO" id="GO:0005634">
    <property type="term" value="C:nucleus"/>
    <property type="evidence" value="ECO:0007669"/>
    <property type="project" value="TreeGrafter"/>
</dbReference>
<keyword evidence="4" id="KW-1185">Reference proteome</keyword>